<dbReference type="eggNOG" id="COG0816">
    <property type="taxonomic scope" value="Bacteria"/>
</dbReference>
<dbReference type="InParanoid" id="U5DM94"/>
<dbReference type="GO" id="GO:0004519">
    <property type="term" value="F:endonuclease activity"/>
    <property type="evidence" value="ECO:0007669"/>
    <property type="project" value="UniProtKB-KW"/>
</dbReference>
<dbReference type="PATRIC" id="fig|582515.4.peg.2945"/>
<gene>
    <name evidence="2" type="ORF">KR51_00026170</name>
</gene>
<evidence type="ECO:0000313" key="3">
    <source>
        <dbReference type="Proteomes" id="UP000016960"/>
    </source>
</evidence>
<dbReference type="Gene3D" id="3.30.420.140">
    <property type="entry name" value="YqgF/RNase H-like domain"/>
    <property type="match status" value="1"/>
</dbReference>
<dbReference type="Proteomes" id="UP000016960">
    <property type="component" value="Unassembled WGS sequence"/>
</dbReference>
<keyword evidence="2" id="KW-0378">Hydrolase</keyword>
<dbReference type="STRING" id="582515.KR51_00026170"/>
<evidence type="ECO:0000259" key="1">
    <source>
        <dbReference type="SMART" id="SM00732"/>
    </source>
</evidence>
<proteinExistence type="predicted"/>
<dbReference type="SMART" id="SM00732">
    <property type="entry name" value="YqgFc"/>
    <property type="match status" value="1"/>
</dbReference>
<keyword evidence="2" id="KW-0255">Endonuclease</keyword>
<dbReference type="AlphaFoldDB" id="U5DM94"/>
<dbReference type="EMBL" id="ASSJ01000068">
    <property type="protein sequence ID" value="ERN40835.1"/>
    <property type="molecule type" value="Genomic_DNA"/>
</dbReference>
<dbReference type="SUPFAM" id="SSF53098">
    <property type="entry name" value="Ribonuclease H-like"/>
    <property type="match status" value="1"/>
</dbReference>
<sequence length="138" mass="15399">MATLPGMATLLGFDPGRDKCGLAVLADAHPIAHEVVPAAVALATIAAWRDRYGSVQLVMGDRTTSREWQARIRAQIPDLAIALVDERNSTLEARDRYWQMYPPRGLMRLIPQGMRLPPRPVDDIAAILLVERYLQLRS</sequence>
<organism evidence="2 3">
    <name type="scientific">Rubidibacter lacunae KORDI 51-2</name>
    <dbReference type="NCBI Taxonomy" id="582515"/>
    <lineage>
        <taxon>Bacteria</taxon>
        <taxon>Bacillati</taxon>
        <taxon>Cyanobacteriota</taxon>
        <taxon>Cyanophyceae</taxon>
        <taxon>Oscillatoriophycideae</taxon>
        <taxon>Chroococcales</taxon>
        <taxon>Aphanothecaceae</taxon>
        <taxon>Rubidibacter</taxon>
    </lineage>
</organism>
<comment type="caution">
    <text evidence="2">The sequence shown here is derived from an EMBL/GenBank/DDBJ whole genome shotgun (WGS) entry which is preliminary data.</text>
</comment>
<evidence type="ECO:0000313" key="2">
    <source>
        <dbReference type="EMBL" id="ERN40835.1"/>
    </source>
</evidence>
<accession>U5DM94</accession>
<name>U5DM94_9CHRO</name>
<dbReference type="InterPro" id="IPR006641">
    <property type="entry name" value="YqgF/RNaseH-like_dom"/>
</dbReference>
<dbReference type="InterPro" id="IPR012337">
    <property type="entry name" value="RNaseH-like_sf"/>
</dbReference>
<feature type="domain" description="YqgF/RNase H-like" evidence="1">
    <location>
        <begin position="8"/>
        <end position="93"/>
    </location>
</feature>
<reference evidence="2 3" key="1">
    <citation type="submission" date="2013-05" db="EMBL/GenBank/DDBJ databases">
        <title>Draft genome sequence of Rubidibacter lacunae KORDI 51-2.</title>
        <authorList>
            <person name="Choi D.H."/>
            <person name="Noh J.H."/>
            <person name="Kwon K.-K."/>
            <person name="Lee J.-H."/>
            <person name="Ryu J.-Y."/>
        </authorList>
    </citation>
    <scope>NUCLEOTIDE SEQUENCE [LARGE SCALE GENOMIC DNA]</scope>
    <source>
        <strain evidence="2 3">KORDI 51-2</strain>
    </source>
</reference>
<dbReference type="InterPro" id="IPR037027">
    <property type="entry name" value="YqgF/RNaseH-like_dom_sf"/>
</dbReference>
<keyword evidence="3" id="KW-1185">Reference proteome</keyword>
<keyword evidence="2" id="KW-0540">Nuclease</keyword>
<dbReference type="GO" id="GO:0006139">
    <property type="term" value="P:nucleobase-containing compound metabolic process"/>
    <property type="evidence" value="ECO:0007669"/>
    <property type="project" value="InterPro"/>
</dbReference>
<dbReference type="RefSeq" id="WP_022608011.1">
    <property type="nucleotide sequence ID" value="NZ_ASSJ01000068.1"/>
</dbReference>
<protein>
    <submittedName>
        <fullName evidence="2">Putative endonuclease involved in recombination</fullName>
    </submittedName>
</protein>